<gene>
    <name evidence="8" type="primary">gcvA_5</name>
    <name evidence="7" type="ORF">SBX37_00310</name>
    <name evidence="8" type="ORF">VIM7927_01895</name>
</gene>
<protein>
    <submittedName>
        <fullName evidence="8">Glycine cleavage system transcriptional activator</fullName>
    </submittedName>
    <submittedName>
        <fullName evidence="7">LysR substrate-binding domain-containing protein</fullName>
    </submittedName>
</protein>
<dbReference type="PRINTS" id="PR00039">
    <property type="entry name" value="HTHLYSR"/>
</dbReference>
<accession>A0A1Y6ISM5</accession>
<organism evidence="8 9">
    <name type="scientific">Vibrio mangrovi</name>
    <dbReference type="NCBI Taxonomy" id="474394"/>
    <lineage>
        <taxon>Bacteria</taxon>
        <taxon>Pseudomonadati</taxon>
        <taxon>Pseudomonadota</taxon>
        <taxon>Gammaproteobacteria</taxon>
        <taxon>Vibrionales</taxon>
        <taxon>Vibrionaceae</taxon>
        <taxon>Vibrio</taxon>
    </lineage>
</organism>
<dbReference type="EMBL" id="JAWRCO010000001">
    <property type="protein sequence ID" value="MDW6001350.1"/>
    <property type="molecule type" value="Genomic_DNA"/>
</dbReference>
<evidence type="ECO:0000259" key="6">
    <source>
        <dbReference type="PROSITE" id="PS50931"/>
    </source>
</evidence>
<dbReference type="AlphaFoldDB" id="A0A1Y6ISM5"/>
<dbReference type="Proteomes" id="UP000196125">
    <property type="component" value="Unassembled WGS sequence"/>
</dbReference>
<dbReference type="FunFam" id="1.10.10.10:FF:000001">
    <property type="entry name" value="LysR family transcriptional regulator"/>
    <property type="match status" value="1"/>
</dbReference>
<evidence type="ECO:0000256" key="2">
    <source>
        <dbReference type="ARBA" id="ARBA00023015"/>
    </source>
</evidence>
<dbReference type="InterPro" id="IPR058163">
    <property type="entry name" value="LysR-type_TF_proteobact-type"/>
</dbReference>
<proteinExistence type="inferred from homology"/>
<dbReference type="Gene3D" id="3.40.190.10">
    <property type="entry name" value="Periplasmic binding protein-like II"/>
    <property type="match status" value="2"/>
</dbReference>
<evidence type="ECO:0000313" key="9">
    <source>
        <dbReference type="Proteomes" id="UP000196125"/>
    </source>
</evidence>
<keyword evidence="10" id="KW-1185">Reference proteome</keyword>
<sequence length="301" mass="34160">MVYKSDIPNLQTLVVFEASARLLSFTAAARTLNTTQSAVSQQMKALENELGVMLFRRIYRGVELTDEGQMLLETTQSSLNEIRDVLRKIKRKKAAKRIIFATDFAFASYWLMPVLAKFRQQYPEIDIRIETSQHHIDLVDSESDIAILFGDGNYQGYHSEKLLSEEVYPVYSPKLFSKDISLSSISALTSAPLLKLNADMGQKWMTWEGLFQAHHGGWSRPDSLMEFDNYTLVVQAAIGGQGVALGWAPLLDDFIASGVLVARKEFTLTSDRGYYMVTSLQRDLSPEVRTFVDWIKHRDEI</sequence>
<keyword evidence="4" id="KW-0804">Transcription</keyword>
<dbReference type="CDD" id="cd08432">
    <property type="entry name" value="PBP2_GcdR_TrpI_HvrB_AmpR_like"/>
    <property type="match status" value="1"/>
</dbReference>
<dbReference type="NCBIfam" id="TIGR03418">
    <property type="entry name" value="chol_sulf_TF"/>
    <property type="match status" value="1"/>
</dbReference>
<evidence type="ECO:0000313" key="10">
    <source>
        <dbReference type="Proteomes" id="UP001283366"/>
    </source>
</evidence>
<dbReference type="PANTHER" id="PTHR30537">
    <property type="entry name" value="HTH-TYPE TRANSCRIPTIONAL REGULATOR"/>
    <property type="match status" value="1"/>
</dbReference>
<dbReference type="EMBL" id="FXXI01000002">
    <property type="protein sequence ID" value="SMS00628.1"/>
    <property type="molecule type" value="Genomic_DNA"/>
</dbReference>
<keyword evidence="5" id="KW-0175">Coiled coil</keyword>
<dbReference type="Gene3D" id="1.10.10.10">
    <property type="entry name" value="Winged helix-like DNA-binding domain superfamily/Winged helix DNA-binding domain"/>
    <property type="match status" value="1"/>
</dbReference>
<dbReference type="GO" id="GO:0003700">
    <property type="term" value="F:DNA-binding transcription factor activity"/>
    <property type="evidence" value="ECO:0007669"/>
    <property type="project" value="InterPro"/>
</dbReference>
<evidence type="ECO:0000256" key="4">
    <source>
        <dbReference type="ARBA" id="ARBA00023163"/>
    </source>
</evidence>
<dbReference type="PANTHER" id="PTHR30537:SF26">
    <property type="entry name" value="GLYCINE CLEAVAGE SYSTEM TRANSCRIPTIONAL ACTIVATOR"/>
    <property type="match status" value="1"/>
</dbReference>
<dbReference type="InterPro" id="IPR005119">
    <property type="entry name" value="LysR_subst-bd"/>
</dbReference>
<evidence type="ECO:0000313" key="8">
    <source>
        <dbReference type="EMBL" id="SMS00628.1"/>
    </source>
</evidence>
<dbReference type="Pfam" id="PF00126">
    <property type="entry name" value="HTH_1"/>
    <property type="match status" value="1"/>
</dbReference>
<dbReference type="OrthoDB" id="6787458at2"/>
<evidence type="ECO:0000256" key="3">
    <source>
        <dbReference type="ARBA" id="ARBA00023125"/>
    </source>
</evidence>
<evidence type="ECO:0000256" key="5">
    <source>
        <dbReference type="SAM" id="Coils"/>
    </source>
</evidence>
<dbReference type="SUPFAM" id="SSF46785">
    <property type="entry name" value="Winged helix' DNA-binding domain"/>
    <property type="match status" value="1"/>
</dbReference>
<feature type="coiled-coil region" evidence="5">
    <location>
        <begin position="29"/>
        <end position="92"/>
    </location>
</feature>
<reference evidence="8 9" key="1">
    <citation type="submission" date="2017-05" db="EMBL/GenBank/DDBJ databases">
        <authorList>
            <person name="Song R."/>
            <person name="Chenine A.L."/>
            <person name="Ruprecht R.M."/>
        </authorList>
    </citation>
    <scope>NUCLEOTIDE SEQUENCE [LARGE SCALE GENOMIC DNA]</scope>
    <source>
        <strain evidence="8 9">CECT 7927</strain>
    </source>
</reference>
<dbReference type="GO" id="GO:0006351">
    <property type="term" value="P:DNA-templated transcription"/>
    <property type="evidence" value="ECO:0007669"/>
    <property type="project" value="TreeGrafter"/>
</dbReference>
<dbReference type="Pfam" id="PF03466">
    <property type="entry name" value="LysR_substrate"/>
    <property type="match status" value="1"/>
</dbReference>
<dbReference type="Proteomes" id="UP001283366">
    <property type="component" value="Unassembled WGS sequence"/>
</dbReference>
<feature type="domain" description="HTH lysR-type" evidence="6">
    <location>
        <begin position="8"/>
        <end position="65"/>
    </location>
</feature>
<dbReference type="PROSITE" id="PS50931">
    <property type="entry name" value="HTH_LYSR"/>
    <property type="match status" value="1"/>
</dbReference>
<dbReference type="InterPro" id="IPR000847">
    <property type="entry name" value="LysR_HTH_N"/>
</dbReference>
<dbReference type="SUPFAM" id="SSF53850">
    <property type="entry name" value="Periplasmic binding protein-like II"/>
    <property type="match status" value="1"/>
</dbReference>
<name>A0A1Y6ISM5_9VIBR</name>
<dbReference type="GO" id="GO:0043565">
    <property type="term" value="F:sequence-specific DNA binding"/>
    <property type="evidence" value="ECO:0007669"/>
    <property type="project" value="TreeGrafter"/>
</dbReference>
<dbReference type="InterPro" id="IPR017786">
    <property type="entry name" value="TF_choline_sulphate-util"/>
</dbReference>
<evidence type="ECO:0000256" key="1">
    <source>
        <dbReference type="ARBA" id="ARBA00009437"/>
    </source>
</evidence>
<reference evidence="7 10" key="2">
    <citation type="submission" date="2023-11" db="EMBL/GenBank/DDBJ databases">
        <title>Plant-associative lifestyle of Vibrio porteresiae and its evolutionary dynamics.</title>
        <authorList>
            <person name="Rameshkumar N."/>
            <person name="Kirti K."/>
        </authorList>
    </citation>
    <scope>NUCLEOTIDE SEQUENCE [LARGE SCALE GENOMIC DNA]</scope>
    <source>
        <strain evidence="7 10">MSSRF38</strain>
    </source>
</reference>
<evidence type="ECO:0000313" key="7">
    <source>
        <dbReference type="EMBL" id="MDW6001350.1"/>
    </source>
</evidence>
<keyword evidence="3" id="KW-0238">DNA-binding</keyword>
<keyword evidence="2" id="KW-0805">Transcription regulation</keyword>
<dbReference type="InterPro" id="IPR036390">
    <property type="entry name" value="WH_DNA-bd_sf"/>
</dbReference>
<comment type="similarity">
    <text evidence="1">Belongs to the LysR transcriptional regulatory family.</text>
</comment>
<dbReference type="RefSeq" id="WP_087480655.1">
    <property type="nucleotide sequence ID" value="NZ_AP024883.1"/>
</dbReference>
<dbReference type="InterPro" id="IPR036388">
    <property type="entry name" value="WH-like_DNA-bd_sf"/>
</dbReference>